<protein>
    <recommendedName>
        <fullName evidence="4">Flagellar hook-length control protein FliK</fullName>
    </recommendedName>
</protein>
<name>A0ABV7EEU4_9SPHN</name>
<feature type="region of interest" description="Disordered" evidence="1">
    <location>
        <begin position="412"/>
        <end position="488"/>
    </location>
</feature>
<comment type="caution">
    <text evidence="2">The sequence shown here is derived from an EMBL/GenBank/DDBJ whole genome shotgun (WGS) entry which is preliminary data.</text>
</comment>
<feature type="compositionally biased region" description="Polar residues" evidence="1">
    <location>
        <begin position="436"/>
        <end position="449"/>
    </location>
</feature>
<evidence type="ECO:0008006" key="4">
    <source>
        <dbReference type="Google" id="ProtNLM"/>
    </source>
</evidence>
<keyword evidence="3" id="KW-1185">Reference proteome</keyword>
<reference evidence="3" key="1">
    <citation type="journal article" date="2019" name="Int. J. Syst. Evol. Microbiol.">
        <title>The Global Catalogue of Microorganisms (GCM) 10K type strain sequencing project: providing services to taxonomists for standard genome sequencing and annotation.</title>
        <authorList>
            <consortium name="The Broad Institute Genomics Platform"/>
            <consortium name="The Broad Institute Genome Sequencing Center for Infectious Disease"/>
            <person name="Wu L."/>
            <person name="Ma J."/>
        </authorList>
    </citation>
    <scope>NUCLEOTIDE SEQUENCE [LARGE SCALE GENOMIC DNA]</scope>
    <source>
        <strain evidence="3">KCTC 52606</strain>
    </source>
</reference>
<evidence type="ECO:0000313" key="2">
    <source>
        <dbReference type="EMBL" id="MFC3099930.1"/>
    </source>
</evidence>
<evidence type="ECO:0000256" key="1">
    <source>
        <dbReference type="SAM" id="MobiDB-lite"/>
    </source>
</evidence>
<feature type="compositionally biased region" description="Low complexity" evidence="1">
    <location>
        <begin position="322"/>
        <end position="334"/>
    </location>
</feature>
<dbReference type="Proteomes" id="UP001595378">
    <property type="component" value="Unassembled WGS sequence"/>
</dbReference>
<gene>
    <name evidence="2" type="ORF">ACFODK_03385</name>
</gene>
<accession>A0ABV7EEU4</accession>
<sequence>MNLASLLTATAGHSAGFSAPQVVNAGADGGETLSSRAFAELLGPLLQGAATPDARSLGGKEAAEGGKDLPVAAGIAAPDAGALAVLPELPEPLLPAPEVLAAAIALPDAAPNADVPVAAERGGPNLPVPPQVVSRKPAIAQEMPGASALPVPPAALAASGAPAMSAAPLALPFARTAIHLNLRGEPGSASAAQLPAANAPAASMPAASVTPAEVAEKLAPEYMPARGSAVQAIAARLAERAAPSAAIPVDSGMQEVLSPLTASMAMPVRSTARGAPVDAVASDKPAAAPTNAPLLTAPASAPAPAPSIAVADAPRGATAESANTPQAAATPTTPGHDFEAVIDRLAQARELAQPGRASLQIAHREFGQVAVQFDMVGQSLKVALSSSDAGFAPAVQAALADRPVIAVQDGAAARNDARGDGRNDARADQGGGQNPGSGLSAQSDQQRGEQQARAPRNLAAGEQILRQNDPNQSGEASPRAPRDGSRFA</sequence>
<dbReference type="EMBL" id="JBHRSU010000003">
    <property type="protein sequence ID" value="MFC3099930.1"/>
    <property type="molecule type" value="Genomic_DNA"/>
</dbReference>
<dbReference type="RefSeq" id="WP_336918496.1">
    <property type="nucleotide sequence ID" value="NZ_JBANRN010000005.1"/>
</dbReference>
<evidence type="ECO:0000313" key="3">
    <source>
        <dbReference type="Proteomes" id="UP001595378"/>
    </source>
</evidence>
<organism evidence="2 3">
    <name type="scientific">Alteraurantiacibacter lauratis</name>
    <dbReference type="NCBI Taxonomy" id="2054627"/>
    <lineage>
        <taxon>Bacteria</taxon>
        <taxon>Pseudomonadati</taxon>
        <taxon>Pseudomonadota</taxon>
        <taxon>Alphaproteobacteria</taxon>
        <taxon>Sphingomonadales</taxon>
        <taxon>Erythrobacteraceae</taxon>
        <taxon>Alteraurantiacibacter</taxon>
    </lineage>
</organism>
<feature type="compositionally biased region" description="Basic and acidic residues" evidence="1">
    <location>
        <begin position="415"/>
        <end position="427"/>
    </location>
</feature>
<feature type="region of interest" description="Disordered" evidence="1">
    <location>
        <begin position="313"/>
        <end position="335"/>
    </location>
</feature>
<proteinExistence type="predicted"/>
<feature type="compositionally biased region" description="Polar residues" evidence="1">
    <location>
        <begin position="465"/>
        <end position="475"/>
    </location>
</feature>